<evidence type="ECO:0000313" key="3">
    <source>
        <dbReference type="Proteomes" id="UP000001542"/>
    </source>
</evidence>
<dbReference type="Proteomes" id="UP000001542">
    <property type="component" value="Unassembled WGS sequence"/>
</dbReference>
<feature type="coiled-coil region" evidence="1">
    <location>
        <begin position="339"/>
        <end position="366"/>
    </location>
</feature>
<dbReference type="SMR" id="A2D918"/>
<evidence type="ECO:0000313" key="2">
    <source>
        <dbReference type="EMBL" id="EAY23044.1"/>
    </source>
</evidence>
<reference evidence="2" key="1">
    <citation type="submission" date="2006-10" db="EMBL/GenBank/DDBJ databases">
        <authorList>
            <person name="Amadeo P."/>
            <person name="Zhao Q."/>
            <person name="Wortman J."/>
            <person name="Fraser-Liggett C."/>
            <person name="Carlton J."/>
        </authorList>
    </citation>
    <scope>NUCLEOTIDE SEQUENCE</scope>
    <source>
        <strain evidence="2">G3</strain>
    </source>
</reference>
<accession>A2D918</accession>
<name>A2D918_TRIV3</name>
<feature type="coiled-coil region" evidence="1">
    <location>
        <begin position="393"/>
        <end position="427"/>
    </location>
</feature>
<dbReference type="VEuPathDB" id="TrichDB:TVAG_182800"/>
<keyword evidence="1" id="KW-0175">Coiled coil</keyword>
<dbReference type="AlphaFoldDB" id="A2D918"/>
<evidence type="ECO:0000256" key="1">
    <source>
        <dbReference type="SAM" id="Coils"/>
    </source>
</evidence>
<reference evidence="2" key="2">
    <citation type="journal article" date="2007" name="Science">
        <title>Draft genome sequence of the sexually transmitted pathogen Trichomonas vaginalis.</title>
        <authorList>
            <person name="Carlton J.M."/>
            <person name="Hirt R.P."/>
            <person name="Silva J.C."/>
            <person name="Delcher A.L."/>
            <person name="Schatz M."/>
            <person name="Zhao Q."/>
            <person name="Wortman J.R."/>
            <person name="Bidwell S.L."/>
            <person name="Alsmark U.C.M."/>
            <person name="Besteiro S."/>
            <person name="Sicheritz-Ponten T."/>
            <person name="Noel C.J."/>
            <person name="Dacks J.B."/>
            <person name="Foster P.G."/>
            <person name="Simillion C."/>
            <person name="Van de Peer Y."/>
            <person name="Miranda-Saavedra D."/>
            <person name="Barton G.J."/>
            <person name="Westrop G.D."/>
            <person name="Mueller S."/>
            <person name="Dessi D."/>
            <person name="Fiori P.L."/>
            <person name="Ren Q."/>
            <person name="Paulsen I."/>
            <person name="Zhang H."/>
            <person name="Bastida-Corcuera F.D."/>
            <person name="Simoes-Barbosa A."/>
            <person name="Brown M.T."/>
            <person name="Hayes R.D."/>
            <person name="Mukherjee M."/>
            <person name="Okumura C.Y."/>
            <person name="Schneider R."/>
            <person name="Smith A.J."/>
            <person name="Vanacova S."/>
            <person name="Villalvazo M."/>
            <person name="Haas B.J."/>
            <person name="Pertea M."/>
            <person name="Feldblyum T.V."/>
            <person name="Utterback T.R."/>
            <person name="Shu C.L."/>
            <person name="Osoegawa K."/>
            <person name="de Jong P.J."/>
            <person name="Hrdy I."/>
            <person name="Horvathova L."/>
            <person name="Zubacova Z."/>
            <person name="Dolezal P."/>
            <person name="Malik S.B."/>
            <person name="Logsdon J.M. Jr."/>
            <person name="Henze K."/>
            <person name="Gupta A."/>
            <person name="Wang C.C."/>
            <person name="Dunne R.L."/>
            <person name="Upcroft J.A."/>
            <person name="Upcroft P."/>
            <person name="White O."/>
            <person name="Salzberg S.L."/>
            <person name="Tang P."/>
            <person name="Chiu C.-H."/>
            <person name="Lee Y.-S."/>
            <person name="Embley T.M."/>
            <person name="Coombs G.H."/>
            <person name="Mottram J.C."/>
            <person name="Tachezy J."/>
            <person name="Fraser-Liggett C.M."/>
            <person name="Johnson P.J."/>
        </authorList>
    </citation>
    <scope>NUCLEOTIDE SEQUENCE [LARGE SCALE GENOMIC DNA]</scope>
    <source>
        <strain evidence="2">G3</strain>
    </source>
</reference>
<protein>
    <submittedName>
        <fullName evidence="2">Uncharacterized protein</fullName>
    </submittedName>
</protein>
<dbReference type="RefSeq" id="XP_001584030.1">
    <property type="nucleotide sequence ID" value="XM_001583980.1"/>
</dbReference>
<feature type="coiled-coil region" evidence="1">
    <location>
        <begin position="24"/>
        <end position="112"/>
    </location>
</feature>
<dbReference type="InParanoid" id="A2D918"/>
<dbReference type="VEuPathDB" id="TrichDB:TVAGG3_0529380"/>
<sequence length="432" mass="50722">MSFQARMNAVRKETFALKERVKELSKPNAEYQTLKAQVEDLEKQKADSKKRHQESLALVQDEIASLKQKLVTLKTQNEEDQNNQFKDLTDKIETTKQKIEVKESKISMLTQNNKKFEVRIIKKKRDLDMLRARCKRLQPLVDFLKTSRAYPMYHEDLTMQSRKLRMKLETLQNSKAEFLKRQESLEAFNRSIAMKIQIKNQELSMANSRYETTKTRIASADKEIAQTQDSIAAARGRLDAVIQENKAYIEQQEVELKKYTVINDEYNKQLEELTDQYNNLLSDLDNQKKKLEEDKSKWKQQATDLRKIVTQLKDTGIDPSIPRIDVELQKKIEGIIFDKERISKHMAQLKSEIQGKKNEIDTVEFQIQNQTLKQQPSTQITSSPEFQQKQLLLEELIIQNVDLNRQIVEYQKKIQELKADSDQIRKSLQKAK</sequence>
<dbReference type="KEGG" id="tva:5468603"/>
<gene>
    <name evidence="2" type="ORF">TVAG_182800</name>
</gene>
<proteinExistence type="predicted"/>
<keyword evidence="3" id="KW-1185">Reference proteome</keyword>
<feature type="coiled-coil region" evidence="1">
    <location>
        <begin position="217"/>
        <end position="308"/>
    </location>
</feature>
<organism evidence="2 3">
    <name type="scientific">Trichomonas vaginalis (strain ATCC PRA-98 / G3)</name>
    <dbReference type="NCBI Taxonomy" id="412133"/>
    <lineage>
        <taxon>Eukaryota</taxon>
        <taxon>Metamonada</taxon>
        <taxon>Parabasalia</taxon>
        <taxon>Trichomonadida</taxon>
        <taxon>Trichomonadidae</taxon>
        <taxon>Trichomonas</taxon>
    </lineage>
</organism>
<dbReference type="EMBL" id="DS113180">
    <property type="protein sequence ID" value="EAY23044.1"/>
    <property type="molecule type" value="Genomic_DNA"/>
</dbReference>